<reference evidence="1" key="1">
    <citation type="journal article" date="2014" name="Genome Biol. Evol.">
        <title>Pangenome evidence for extensive interdomain horizontal transfer affecting lineage core and shell genes in uncultured planktonic thaumarchaeota and euryarchaeota.</title>
        <authorList>
            <person name="Deschamps P."/>
            <person name="Zivanovic Y."/>
            <person name="Moreira D."/>
            <person name="Rodriguez-Valera F."/>
            <person name="Lopez-Garcia P."/>
        </authorList>
    </citation>
    <scope>NUCLEOTIDE SEQUENCE</scope>
</reference>
<dbReference type="AlphaFoldDB" id="A0A075I2E6"/>
<organism evidence="1">
    <name type="scientific">uncultured marine thaumarchaeote SAT1000_06_F08</name>
    <dbReference type="NCBI Taxonomy" id="1456362"/>
    <lineage>
        <taxon>Archaea</taxon>
        <taxon>Nitrososphaerota</taxon>
        <taxon>environmental samples</taxon>
    </lineage>
</organism>
<dbReference type="SUPFAM" id="SSF53659">
    <property type="entry name" value="Isocitrate/Isopropylmalate dehydrogenase-like"/>
    <property type="match status" value="1"/>
</dbReference>
<dbReference type="EMBL" id="KF901201">
    <property type="protein sequence ID" value="AIF21965.1"/>
    <property type="molecule type" value="Genomic_DNA"/>
</dbReference>
<name>A0A075I2E6_9ARCH</name>
<dbReference type="Gene3D" id="3.40.718.10">
    <property type="entry name" value="Isopropylmalate Dehydrogenase"/>
    <property type="match status" value="1"/>
</dbReference>
<protein>
    <submittedName>
        <fullName evidence="1">Uncharacterized protein</fullName>
    </submittedName>
</protein>
<proteinExistence type="predicted"/>
<evidence type="ECO:0000313" key="1">
    <source>
        <dbReference type="EMBL" id="AIF21965.1"/>
    </source>
</evidence>
<sequence length="49" mass="5373">MSHKYNISLVTGDGIGPEISESALSILEAINDNFSLPLEIKNLKQVILF</sequence>
<accession>A0A075I2E6</accession>